<reference evidence="3" key="2">
    <citation type="journal article" date="2019" name="IMA Fungus">
        <title>Genome sequencing and comparison of five Tilletia species to identify candidate genes for the detection of regulated species infecting wheat.</title>
        <authorList>
            <person name="Nguyen H.D.T."/>
            <person name="Sultana T."/>
            <person name="Kesanakurti P."/>
            <person name="Hambleton S."/>
        </authorList>
    </citation>
    <scope>NUCLEOTIDE SEQUENCE</scope>
    <source>
        <strain evidence="3">DAOMC 238032</strain>
    </source>
</reference>
<proteinExistence type="predicted"/>
<feature type="compositionally biased region" description="Low complexity" evidence="1">
    <location>
        <begin position="121"/>
        <end position="132"/>
    </location>
</feature>
<feature type="region of interest" description="Disordered" evidence="1">
    <location>
        <begin position="1"/>
        <end position="33"/>
    </location>
</feature>
<evidence type="ECO:0000313" key="4">
    <source>
        <dbReference type="Proteomes" id="UP000077671"/>
    </source>
</evidence>
<protein>
    <submittedName>
        <fullName evidence="3">Uncharacterized protein</fullName>
    </submittedName>
</protein>
<reference evidence="2" key="3">
    <citation type="submission" date="2020-10" db="EMBL/GenBank/DDBJ databases">
        <authorList>
            <person name="Sedaghatjoo S."/>
        </authorList>
    </citation>
    <scope>NUCLEOTIDE SEQUENCE</scope>
    <source>
        <strain evidence="2">AZH3</strain>
    </source>
</reference>
<dbReference type="Proteomes" id="UP000836402">
    <property type="component" value="Unassembled WGS sequence"/>
</dbReference>
<reference evidence="3" key="1">
    <citation type="submission" date="2016-04" db="EMBL/GenBank/DDBJ databases">
        <authorList>
            <person name="Nguyen H.D."/>
            <person name="Kesanakurti P."/>
            <person name="Cullis J."/>
            <person name="Levesque C.A."/>
            <person name="Hambleton S."/>
        </authorList>
    </citation>
    <scope>NUCLEOTIDE SEQUENCE</scope>
    <source>
        <strain evidence="3">DAOMC 238032</strain>
    </source>
</reference>
<organism evidence="3 4">
    <name type="scientific">Tilletia caries</name>
    <name type="common">wheat bunt fungus</name>
    <dbReference type="NCBI Taxonomy" id="13290"/>
    <lineage>
        <taxon>Eukaryota</taxon>
        <taxon>Fungi</taxon>
        <taxon>Dikarya</taxon>
        <taxon>Basidiomycota</taxon>
        <taxon>Ustilaginomycotina</taxon>
        <taxon>Exobasidiomycetes</taxon>
        <taxon>Tilletiales</taxon>
        <taxon>Tilletiaceae</taxon>
        <taxon>Tilletia</taxon>
    </lineage>
</organism>
<dbReference type="AlphaFoldDB" id="A0A177VED3"/>
<feature type="compositionally biased region" description="Basic residues" evidence="1">
    <location>
        <begin position="309"/>
        <end position="318"/>
    </location>
</feature>
<feature type="region of interest" description="Disordered" evidence="1">
    <location>
        <begin position="298"/>
        <end position="368"/>
    </location>
</feature>
<keyword evidence="5" id="KW-1185">Reference proteome</keyword>
<dbReference type="Proteomes" id="UP000077671">
    <property type="component" value="Unassembled WGS sequence"/>
</dbReference>
<evidence type="ECO:0000313" key="5">
    <source>
        <dbReference type="Proteomes" id="UP000836402"/>
    </source>
</evidence>
<feature type="region of interest" description="Disordered" evidence="1">
    <location>
        <begin position="74"/>
        <end position="190"/>
    </location>
</feature>
<evidence type="ECO:0000313" key="2">
    <source>
        <dbReference type="EMBL" id="CAD6901819.1"/>
    </source>
</evidence>
<accession>A0A177VED3</accession>
<evidence type="ECO:0000256" key="1">
    <source>
        <dbReference type="SAM" id="MobiDB-lite"/>
    </source>
</evidence>
<dbReference type="EMBL" id="CAJHJG010000371">
    <property type="protein sequence ID" value="CAD6901819.1"/>
    <property type="molecule type" value="Genomic_DNA"/>
</dbReference>
<dbReference type="EMBL" id="LWDD02000065">
    <property type="protein sequence ID" value="KAE8264469.1"/>
    <property type="molecule type" value="Genomic_DNA"/>
</dbReference>
<feature type="compositionally biased region" description="Basic residues" evidence="1">
    <location>
        <begin position="134"/>
        <end position="145"/>
    </location>
</feature>
<sequence>MSAGPSSARMVIDLTESSSDEEERRSGSAVPCADESIEFISATRRHFDPSIPNAAASLPSGFIRPQSLLDLRHDSSLESPVRESALEAPDSDMGDETRQLLAEMEDDDDSNSMSSLDEDAPLASLSLLSPAKRSPPKRPRGRPRKLASAGGGGDDEHGDGDDDEDSNEERDEYDENDDDDEEHEAEPDSLFLSSALSHVLAESVKADSQLWLRILRFEPIPIEELASCATRSAAAHTKESSSRSKKAIATSYASSSSLRPDTVNQDTAWKEWNVLLTGLQKRLELAIQSWADEQGICSFAEEGRNEKRNARKATRSRKAATAADHEDDDQHGSGGESSPSPSKRRRKGGPSAARGKAKGKGIAVPRRS</sequence>
<name>A0A177VED3_9BASI</name>
<feature type="region of interest" description="Disordered" evidence="1">
    <location>
        <begin position="235"/>
        <end position="263"/>
    </location>
</feature>
<evidence type="ECO:0000313" key="3">
    <source>
        <dbReference type="EMBL" id="KAE8264469.1"/>
    </source>
</evidence>
<gene>
    <name evidence="3" type="ORF">A4X03_0g921</name>
    <name evidence="2" type="ORF">JKIAZH3_G4307</name>
</gene>
<feature type="compositionally biased region" description="Acidic residues" evidence="1">
    <location>
        <begin position="156"/>
        <end position="187"/>
    </location>
</feature>
<feature type="compositionally biased region" description="Acidic residues" evidence="1">
    <location>
        <begin position="103"/>
        <end position="120"/>
    </location>
</feature>
<feature type="compositionally biased region" description="Polar residues" evidence="1">
    <location>
        <begin position="251"/>
        <end position="263"/>
    </location>
</feature>
<feature type="compositionally biased region" description="Basic and acidic residues" evidence="1">
    <location>
        <begin position="74"/>
        <end position="85"/>
    </location>
</feature>
<comment type="caution">
    <text evidence="3">The sequence shown here is derived from an EMBL/GenBank/DDBJ whole genome shotgun (WGS) entry which is preliminary data.</text>
</comment>